<evidence type="ECO:0000313" key="8">
    <source>
        <dbReference type="Proteomes" id="UP001589862"/>
    </source>
</evidence>
<evidence type="ECO:0000256" key="5">
    <source>
        <dbReference type="SAM" id="MobiDB-lite"/>
    </source>
</evidence>
<keyword evidence="2 4" id="KW-0238">DNA-binding</keyword>
<protein>
    <submittedName>
        <fullName evidence="7">TetR/AcrR family transcriptional regulator</fullName>
    </submittedName>
</protein>
<feature type="region of interest" description="Disordered" evidence="5">
    <location>
        <begin position="1"/>
        <end position="20"/>
    </location>
</feature>
<dbReference type="PROSITE" id="PS50977">
    <property type="entry name" value="HTH_TETR_2"/>
    <property type="match status" value="1"/>
</dbReference>
<dbReference type="Pfam" id="PF00440">
    <property type="entry name" value="TetR_N"/>
    <property type="match status" value="1"/>
</dbReference>
<dbReference type="InterPro" id="IPR050109">
    <property type="entry name" value="HTH-type_TetR-like_transc_reg"/>
</dbReference>
<dbReference type="SUPFAM" id="SSF48498">
    <property type="entry name" value="Tetracyclin repressor-like, C-terminal domain"/>
    <property type="match status" value="1"/>
</dbReference>
<proteinExistence type="predicted"/>
<evidence type="ECO:0000256" key="2">
    <source>
        <dbReference type="ARBA" id="ARBA00023125"/>
    </source>
</evidence>
<feature type="domain" description="HTH tetR-type" evidence="6">
    <location>
        <begin position="19"/>
        <end position="79"/>
    </location>
</feature>
<accession>A0ABV6PAI6</accession>
<evidence type="ECO:0000256" key="4">
    <source>
        <dbReference type="PROSITE-ProRule" id="PRU00335"/>
    </source>
</evidence>
<dbReference type="PANTHER" id="PTHR30055:SF238">
    <property type="entry name" value="MYCOFACTOCIN BIOSYNTHESIS TRANSCRIPTIONAL REGULATOR MFTR-RELATED"/>
    <property type="match status" value="1"/>
</dbReference>
<organism evidence="7 8">
    <name type="scientific">Micrococcoides hystricis</name>
    <dbReference type="NCBI Taxonomy" id="1572761"/>
    <lineage>
        <taxon>Bacteria</taxon>
        <taxon>Bacillati</taxon>
        <taxon>Actinomycetota</taxon>
        <taxon>Actinomycetes</taxon>
        <taxon>Micrococcales</taxon>
        <taxon>Micrococcaceae</taxon>
        <taxon>Micrococcoides</taxon>
    </lineage>
</organism>
<dbReference type="PANTHER" id="PTHR30055">
    <property type="entry name" value="HTH-TYPE TRANSCRIPTIONAL REGULATOR RUTR"/>
    <property type="match status" value="1"/>
</dbReference>
<gene>
    <name evidence="7" type="ORF">ACFFFR_07020</name>
</gene>
<evidence type="ECO:0000259" key="6">
    <source>
        <dbReference type="PROSITE" id="PS50977"/>
    </source>
</evidence>
<sequence length="212" mass="23346">MTEEQPVTTEIRRRPGATENSKQRIFAAALELMGRQGVSATTVEDIATAAGLAKGTVFYNFGSKAKMVGELLKFGFDLLAEGIESAAARVNEPGQLRIQAMVAAAIDFLRDYPNYLHLWISHAWRPGSPWLEDSARMRTQLLALVEDELRELPVHRDDIDPPVVAAAMIGTLFLLSQEQMVFGVKRGKDELLETVMLTIHGYCASAASTKKN</sequence>
<evidence type="ECO:0000256" key="3">
    <source>
        <dbReference type="ARBA" id="ARBA00023163"/>
    </source>
</evidence>
<name>A0ABV6PAI6_9MICC</name>
<dbReference type="Proteomes" id="UP001589862">
    <property type="component" value="Unassembled WGS sequence"/>
</dbReference>
<evidence type="ECO:0000313" key="7">
    <source>
        <dbReference type="EMBL" id="MFC0582132.1"/>
    </source>
</evidence>
<comment type="caution">
    <text evidence="7">The sequence shown here is derived from an EMBL/GenBank/DDBJ whole genome shotgun (WGS) entry which is preliminary data.</text>
</comment>
<feature type="DNA-binding region" description="H-T-H motif" evidence="4">
    <location>
        <begin position="42"/>
        <end position="61"/>
    </location>
</feature>
<dbReference type="RefSeq" id="WP_377459073.1">
    <property type="nucleotide sequence ID" value="NZ_JBHLUB010000029.1"/>
</dbReference>
<dbReference type="InterPro" id="IPR009057">
    <property type="entry name" value="Homeodomain-like_sf"/>
</dbReference>
<evidence type="ECO:0000256" key="1">
    <source>
        <dbReference type="ARBA" id="ARBA00023015"/>
    </source>
</evidence>
<keyword evidence="3" id="KW-0804">Transcription</keyword>
<reference evidence="7 8" key="1">
    <citation type="submission" date="2024-09" db="EMBL/GenBank/DDBJ databases">
        <authorList>
            <person name="Sun Q."/>
            <person name="Mori K."/>
        </authorList>
    </citation>
    <scope>NUCLEOTIDE SEQUENCE [LARGE SCALE GENOMIC DNA]</scope>
    <source>
        <strain evidence="7 8">NCAIM B.02604</strain>
    </source>
</reference>
<dbReference type="SUPFAM" id="SSF46689">
    <property type="entry name" value="Homeodomain-like"/>
    <property type="match status" value="1"/>
</dbReference>
<keyword evidence="1" id="KW-0805">Transcription regulation</keyword>
<dbReference type="InterPro" id="IPR001647">
    <property type="entry name" value="HTH_TetR"/>
</dbReference>
<keyword evidence="8" id="KW-1185">Reference proteome</keyword>
<dbReference type="InterPro" id="IPR036271">
    <property type="entry name" value="Tet_transcr_reg_TetR-rel_C_sf"/>
</dbReference>
<dbReference type="Gene3D" id="1.10.357.10">
    <property type="entry name" value="Tetracycline Repressor, domain 2"/>
    <property type="match status" value="1"/>
</dbReference>
<dbReference type="EMBL" id="JBHLUB010000029">
    <property type="protein sequence ID" value="MFC0582132.1"/>
    <property type="molecule type" value="Genomic_DNA"/>
</dbReference>
<dbReference type="PRINTS" id="PR00455">
    <property type="entry name" value="HTHTETR"/>
</dbReference>